<comment type="caution">
    <text evidence="1">The sequence shown here is derived from an EMBL/GenBank/DDBJ whole genome shotgun (WGS) entry which is preliminary data.</text>
</comment>
<gene>
    <name evidence="1" type="ORF">GCM10023205_84370</name>
</gene>
<name>A0ABP9IIR9_9ACTN</name>
<evidence type="ECO:0000313" key="1">
    <source>
        <dbReference type="EMBL" id="GAA4997844.1"/>
    </source>
</evidence>
<sequence length="101" mass="10559">MYLLHAQLHDVIGCGLPNGATQLLLREALPQDGLEHVSVHAHPHGVLVLGLFLKASALAVAEAAAHRLCAKAVAAGGPLDGFVVIDIKAGLVPQAFDRWLC</sequence>
<protein>
    <submittedName>
        <fullName evidence="1">Uncharacterized protein</fullName>
    </submittedName>
</protein>
<proteinExistence type="predicted"/>
<keyword evidence="2" id="KW-1185">Reference proteome</keyword>
<dbReference type="EMBL" id="BAABHS010000073">
    <property type="protein sequence ID" value="GAA4997844.1"/>
    <property type="molecule type" value="Genomic_DNA"/>
</dbReference>
<organism evidence="1 2">
    <name type="scientific">Yinghuangia aomiensis</name>
    <dbReference type="NCBI Taxonomy" id="676205"/>
    <lineage>
        <taxon>Bacteria</taxon>
        <taxon>Bacillati</taxon>
        <taxon>Actinomycetota</taxon>
        <taxon>Actinomycetes</taxon>
        <taxon>Kitasatosporales</taxon>
        <taxon>Streptomycetaceae</taxon>
        <taxon>Yinghuangia</taxon>
    </lineage>
</organism>
<dbReference type="RefSeq" id="WP_345681211.1">
    <property type="nucleotide sequence ID" value="NZ_BAABHS010000073.1"/>
</dbReference>
<evidence type="ECO:0000313" key="2">
    <source>
        <dbReference type="Proteomes" id="UP001500466"/>
    </source>
</evidence>
<dbReference type="Proteomes" id="UP001500466">
    <property type="component" value="Unassembled WGS sequence"/>
</dbReference>
<reference evidence="2" key="1">
    <citation type="journal article" date="2019" name="Int. J. Syst. Evol. Microbiol.">
        <title>The Global Catalogue of Microorganisms (GCM) 10K type strain sequencing project: providing services to taxonomists for standard genome sequencing and annotation.</title>
        <authorList>
            <consortium name="The Broad Institute Genomics Platform"/>
            <consortium name="The Broad Institute Genome Sequencing Center for Infectious Disease"/>
            <person name="Wu L."/>
            <person name="Ma J."/>
        </authorList>
    </citation>
    <scope>NUCLEOTIDE SEQUENCE [LARGE SCALE GENOMIC DNA]</scope>
    <source>
        <strain evidence="2">JCM 17986</strain>
    </source>
</reference>
<accession>A0ABP9IIR9</accession>